<name>A0A4D6MEX9_VIGUN</name>
<gene>
    <name evidence="2" type="ORF">DEO72_LG6g3318</name>
</gene>
<dbReference type="InterPro" id="IPR008266">
    <property type="entry name" value="Tyr_kinase_AS"/>
</dbReference>
<dbReference type="InterPro" id="IPR011009">
    <property type="entry name" value="Kinase-like_dom_sf"/>
</dbReference>
<evidence type="ECO:0000259" key="1">
    <source>
        <dbReference type="PROSITE" id="PS50011"/>
    </source>
</evidence>
<dbReference type="SUPFAM" id="SSF56112">
    <property type="entry name" value="Protein kinase-like (PK-like)"/>
    <property type="match status" value="3"/>
</dbReference>
<evidence type="ECO:0000313" key="2">
    <source>
        <dbReference type="EMBL" id="QCD98596.1"/>
    </source>
</evidence>
<protein>
    <recommendedName>
        <fullName evidence="1">Protein kinase domain-containing protein</fullName>
    </recommendedName>
</protein>
<evidence type="ECO:0000313" key="3">
    <source>
        <dbReference type="Proteomes" id="UP000501690"/>
    </source>
</evidence>
<dbReference type="InterPro" id="IPR000719">
    <property type="entry name" value="Prot_kinase_dom"/>
</dbReference>
<dbReference type="Proteomes" id="UP000501690">
    <property type="component" value="Linkage Group LG6"/>
</dbReference>
<proteinExistence type="predicted"/>
<dbReference type="SMART" id="SM00220">
    <property type="entry name" value="S_TKc"/>
    <property type="match status" value="1"/>
</dbReference>
<dbReference type="InterPro" id="IPR008271">
    <property type="entry name" value="Ser/Thr_kinase_AS"/>
</dbReference>
<feature type="domain" description="Protein kinase" evidence="1">
    <location>
        <begin position="597"/>
        <end position="866"/>
    </location>
</feature>
<dbReference type="GO" id="GO:0005524">
    <property type="term" value="F:ATP binding"/>
    <property type="evidence" value="ECO:0007669"/>
    <property type="project" value="InterPro"/>
</dbReference>
<dbReference type="PROSITE" id="PS00109">
    <property type="entry name" value="PROTEIN_KINASE_TYR"/>
    <property type="match status" value="1"/>
</dbReference>
<organism evidence="2 3">
    <name type="scientific">Vigna unguiculata</name>
    <name type="common">Cowpea</name>
    <dbReference type="NCBI Taxonomy" id="3917"/>
    <lineage>
        <taxon>Eukaryota</taxon>
        <taxon>Viridiplantae</taxon>
        <taxon>Streptophyta</taxon>
        <taxon>Embryophyta</taxon>
        <taxon>Tracheophyta</taxon>
        <taxon>Spermatophyta</taxon>
        <taxon>Magnoliopsida</taxon>
        <taxon>eudicotyledons</taxon>
        <taxon>Gunneridae</taxon>
        <taxon>Pentapetalae</taxon>
        <taxon>rosids</taxon>
        <taxon>fabids</taxon>
        <taxon>Fabales</taxon>
        <taxon>Fabaceae</taxon>
        <taxon>Papilionoideae</taxon>
        <taxon>50 kb inversion clade</taxon>
        <taxon>NPAAA clade</taxon>
        <taxon>indigoferoid/millettioid clade</taxon>
        <taxon>Phaseoleae</taxon>
        <taxon>Vigna</taxon>
    </lineage>
</organism>
<dbReference type="Gene3D" id="3.30.200.20">
    <property type="entry name" value="Phosphorylase Kinase, domain 1"/>
    <property type="match status" value="3"/>
</dbReference>
<dbReference type="PROSITE" id="PS00108">
    <property type="entry name" value="PROTEIN_KINASE_ST"/>
    <property type="match status" value="2"/>
</dbReference>
<feature type="domain" description="Protein kinase" evidence="1">
    <location>
        <begin position="93"/>
        <end position="498"/>
    </location>
</feature>
<dbReference type="AlphaFoldDB" id="A0A4D6MEX9"/>
<dbReference type="PROSITE" id="PS50011">
    <property type="entry name" value="PROTEIN_KINASE_DOM"/>
    <property type="match status" value="2"/>
</dbReference>
<dbReference type="PANTHER" id="PTHR46146:SF14">
    <property type="entry name" value="SERINE_THREONINE-KINASE CCR4-LIKE PROTEIN"/>
    <property type="match status" value="1"/>
</dbReference>
<sequence length="873" mass="95287">MGDATTFCWAVDNAIRSESASNLGASPPHSFTSVVDNALRILETSPVPGFPSEVYSTTVAEGSSPVLSNVTEHAVKGLQLFSQAELAAATNNFSLHNKIGAGRLGVVYIGKLVDGREVAIKREKFERLLVYEYMKNGTLYDHLHENGSNVLNSWKMRINIALDASRGIEYLHKYAVPLFIHGDIKSSNILLDGSWMAKFHFGVDNVIRSNSGVTVLETSPVPGFPSEVYSTTVAEGSSPVLSNVTEHAVKGLQLFSQAELAAATNNFSLHNKIGAGRLGVVYIGKLVDGQKFERLLVYEYMKNGTLYDHLHENGSNVLNSWKMRINIALDASRGIEYLHKYAVPLFIHGDIKSSNILLDGSWMAKVSDFKMCLMSSEAEVGGTVGYIDPEYYDLNMLTAKSDVYGLGVVLLELLTGKRAIFLDGEDGGTLSVHRLVDFAVPTILDGELVNILDGRVGPPGMNEIEALELVAQTAVNCVNRKGKDRPSMADIVMADIAVDARSFSWAVDGAIASESASDMGESCVRSFSSVVDSAIRSSSATEADFETSPITCFAFASAVTKRIVAERLSQAVSDGTGHVHTRLFTLAELKAATNNFSLHNKIFCAGSISVVHRGKLFDGREVAVKRAETSSKKKEFQEVFGYLSTLLPCLRHNHLVGLVGFCKEKDKRFSVYEYMKNGALYDHLHDKNNVDKESSVLNSWRMRIKIALDASRGIEHLHKYVVPSIIHRDITSSNILLDDSWTAKVSGFESSCFMSPEPEHVYTDTSVLKAKSDVYGVGVVLLELLTGKKTTLKYGRNRGGSMVNVARRAILGGKMVEILDPRVGTPNVNEEAGLELVAQTAINCVNLKRKDRPTMTEVVTNLETALSICDTGQ</sequence>
<dbReference type="Pfam" id="PF00069">
    <property type="entry name" value="Pkinase"/>
    <property type="match status" value="2"/>
</dbReference>
<dbReference type="Gene3D" id="1.10.510.10">
    <property type="entry name" value="Transferase(Phosphotransferase) domain 1"/>
    <property type="match status" value="3"/>
</dbReference>
<dbReference type="EMBL" id="CP039350">
    <property type="protein sequence ID" value="QCD98596.1"/>
    <property type="molecule type" value="Genomic_DNA"/>
</dbReference>
<dbReference type="GO" id="GO:0004672">
    <property type="term" value="F:protein kinase activity"/>
    <property type="evidence" value="ECO:0007669"/>
    <property type="project" value="InterPro"/>
</dbReference>
<dbReference type="InterPro" id="IPR001245">
    <property type="entry name" value="Ser-Thr/Tyr_kinase_cat_dom"/>
</dbReference>
<dbReference type="Pfam" id="PF07714">
    <property type="entry name" value="PK_Tyr_Ser-Thr"/>
    <property type="match status" value="1"/>
</dbReference>
<dbReference type="PANTHER" id="PTHR46146">
    <property type="entry name" value="SERINE/THREONINE-PROTEIN KINASE-LIKE PROTEIN CCR4"/>
    <property type="match status" value="1"/>
</dbReference>
<accession>A0A4D6MEX9</accession>
<keyword evidence="3" id="KW-1185">Reference proteome</keyword>
<reference evidence="2 3" key="1">
    <citation type="submission" date="2019-04" db="EMBL/GenBank/DDBJ databases">
        <title>An improved genome assembly and genetic linkage map for asparagus bean, Vigna unguiculata ssp. sesquipedialis.</title>
        <authorList>
            <person name="Xia Q."/>
            <person name="Zhang R."/>
            <person name="Dong Y."/>
        </authorList>
    </citation>
    <scope>NUCLEOTIDE SEQUENCE [LARGE SCALE GENOMIC DNA]</scope>
    <source>
        <tissue evidence="2">Leaf</tissue>
    </source>
</reference>